<evidence type="ECO:0000256" key="4">
    <source>
        <dbReference type="ARBA" id="ARBA00009027"/>
    </source>
</evidence>
<evidence type="ECO:0000313" key="6">
    <source>
        <dbReference type="EMBL" id="KAL0176288.1"/>
    </source>
</evidence>
<dbReference type="AlphaFoldDB" id="A0ABD0PQH6"/>
<dbReference type="Gene3D" id="3.40.50.12100">
    <property type="entry name" value="Stimulator of interferon genes protein"/>
    <property type="match status" value="1"/>
</dbReference>
<feature type="domain" description="STING ligand-binding" evidence="5">
    <location>
        <begin position="2"/>
        <end position="62"/>
    </location>
</feature>
<feature type="non-terminal residue" evidence="6">
    <location>
        <position position="1"/>
    </location>
</feature>
<reference evidence="6 7" key="1">
    <citation type="submission" date="2024-05" db="EMBL/GenBank/DDBJ databases">
        <title>Genome sequencing and assembly of Indian major carp, Cirrhinus mrigala (Hamilton, 1822).</title>
        <authorList>
            <person name="Mohindra V."/>
            <person name="Chowdhury L.M."/>
            <person name="Lal K."/>
            <person name="Jena J.K."/>
        </authorList>
    </citation>
    <scope>NUCLEOTIDE SEQUENCE [LARGE SCALE GENOMIC DNA]</scope>
    <source>
        <strain evidence="6">CM1030</strain>
        <tissue evidence="6">Blood</tissue>
    </source>
</reference>
<dbReference type="InterPro" id="IPR029158">
    <property type="entry name" value="STING"/>
</dbReference>
<dbReference type="Pfam" id="PF15009">
    <property type="entry name" value="STING_LBD"/>
    <property type="match status" value="1"/>
</dbReference>
<dbReference type="PANTHER" id="PTHR34339:SF1">
    <property type="entry name" value="STIMULATOR OF INTERFERON GENES PROTEIN"/>
    <property type="match status" value="1"/>
</dbReference>
<name>A0ABD0PQH6_CIRMR</name>
<proteinExistence type="inferred from homology"/>
<evidence type="ECO:0000256" key="2">
    <source>
        <dbReference type="ARBA" id="ARBA00004542"/>
    </source>
</evidence>
<dbReference type="GO" id="GO:0048471">
    <property type="term" value="C:perinuclear region of cytoplasm"/>
    <property type="evidence" value="ECO:0007669"/>
    <property type="project" value="UniProtKB-SubCell"/>
</dbReference>
<evidence type="ECO:0000313" key="7">
    <source>
        <dbReference type="Proteomes" id="UP001529510"/>
    </source>
</evidence>
<dbReference type="Proteomes" id="UP001529510">
    <property type="component" value="Unassembled WGS sequence"/>
</dbReference>
<organism evidence="6 7">
    <name type="scientific">Cirrhinus mrigala</name>
    <name type="common">Mrigala</name>
    <dbReference type="NCBI Taxonomy" id="683832"/>
    <lineage>
        <taxon>Eukaryota</taxon>
        <taxon>Metazoa</taxon>
        <taxon>Chordata</taxon>
        <taxon>Craniata</taxon>
        <taxon>Vertebrata</taxon>
        <taxon>Euteleostomi</taxon>
        <taxon>Actinopterygii</taxon>
        <taxon>Neopterygii</taxon>
        <taxon>Teleostei</taxon>
        <taxon>Ostariophysi</taxon>
        <taxon>Cypriniformes</taxon>
        <taxon>Cyprinidae</taxon>
        <taxon>Labeoninae</taxon>
        <taxon>Labeonini</taxon>
        <taxon>Cirrhinus</taxon>
    </lineage>
</organism>
<comment type="caution">
    <text evidence="6">The sequence shown here is derived from an EMBL/GenBank/DDBJ whole genome shotgun (WGS) entry which is preliminary data.</text>
</comment>
<comment type="similarity">
    <text evidence="4">Belongs to the STING family.</text>
</comment>
<evidence type="ECO:0000256" key="1">
    <source>
        <dbReference type="ARBA" id="ARBA00004457"/>
    </source>
</evidence>
<dbReference type="GO" id="GO:0000421">
    <property type="term" value="C:autophagosome membrane"/>
    <property type="evidence" value="ECO:0007669"/>
    <property type="project" value="UniProtKB-SubCell"/>
</dbReference>
<dbReference type="InterPro" id="IPR055432">
    <property type="entry name" value="STING_LBD"/>
</dbReference>
<dbReference type="EMBL" id="JAMKFB020000014">
    <property type="protein sequence ID" value="KAL0176288.1"/>
    <property type="molecule type" value="Genomic_DNA"/>
</dbReference>
<evidence type="ECO:0000256" key="3">
    <source>
        <dbReference type="ARBA" id="ARBA00004556"/>
    </source>
</evidence>
<protein>
    <recommendedName>
        <fullName evidence="5">STING ligand-binding domain-containing protein</fullName>
    </recommendedName>
</protein>
<gene>
    <name evidence="6" type="ORF">M9458_028618</name>
</gene>
<keyword evidence="7" id="KW-1185">Reference proteome</keyword>
<dbReference type="InterPro" id="IPR038623">
    <property type="entry name" value="STING_C_sf"/>
</dbReference>
<sequence length="62" mass="7261">TFSCVLEYATPLLTLHQMSHESSAGFGEKERKQQVLLFYRTLSQILEDSLESRNRYRLVLLN</sequence>
<dbReference type="PANTHER" id="PTHR34339">
    <property type="entry name" value="STIMULATOR OF INTERFERON GENES PROTEIN"/>
    <property type="match status" value="1"/>
</dbReference>
<feature type="non-terminal residue" evidence="6">
    <location>
        <position position="62"/>
    </location>
</feature>
<evidence type="ECO:0000259" key="5">
    <source>
        <dbReference type="Pfam" id="PF15009"/>
    </source>
</evidence>
<accession>A0ABD0PQH6</accession>
<dbReference type="GO" id="GO:0033116">
    <property type="term" value="C:endoplasmic reticulum-Golgi intermediate compartment membrane"/>
    <property type="evidence" value="ECO:0007669"/>
    <property type="project" value="UniProtKB-SubCell"/>
</dbReference>
<comment type="subcellular location">
    <subcellularLocation>
        <location evidence="3">Cytoplasm</location>
        <location evidence="3">Perinuclear region</location>
    </subcellularLocation>
    <subcellularLocation>
        <location evidence="2">Cytoplasmic vesicle</location>
        <location evidence="2">Autophagosome membrane</location>
        <topology evidence="2">Multi-pass membrane protein</topology>
    </subcellularLocation>
    <subcellularLocation>
        <location evidence="1">Endoplasmic reticulum-Golgi intermediate compartment membrane</location>
        <topology evidence="1">Multi-pass membrane protein</topology>
    </subcellularLocation>
</comment>